<dbReference type="OrthoDB" id="735886at2759"/>
<sequence length="283" mass="31659">MAPSAILLSLWAIFGLLASHCQATDYVLYSNPTTKLLSGQSLSYDMTRHGIPGPASLVMQEDCNLVSYYKGEVVWASNTTGKALWCYLYVDELYHRAEIIGVPTESSGLPYKYNLLVWSNDGFIFGGDSVFILQWNGVLGLYGPSIWSSPNEGEIANSSISSEETTDYVIYSYSVLPIGLIAKYKNFQLVLEDSCNLILSRTDTGKVLWQSHKFSGSHDCFVTLDGNGELFVTHGNREILWRSETRSKNYGIYVLALRKDARLVIYGPQAWSSTMPRKHISSW</sequence>
<feature type="domain" description="Bulb-type lectin" evidence="2">
    <location>
        <begin position="161"/>
        <end position="278"/>
    </location>
</feature>
<comment type="caution">
    <text evidence="3">The sequence shown here is derived from an EMBL/GenBank/DDBJ whole genome shotgun (WGS) entry which is preliminary data.</text>
</comment>
<organism evidence="3 4">
    <name type="scientific">Dioscorea zingiberensis</name>
    <dbReference type="NCBI Taxonomy" id="325984"/>
    <lineage>
        <taxon>Eukaryota</taxon>
        <taxon>Viridiplantae</taxon>
        <taxon>Streptophyta</taxon>
        <taxon>Embryophyta</taxon>
        <taxon>Tracheophyta</taxon>
        <taxon>Spermatophyta</taxon>
        <taxon>Magnoliopsida</taxon>
        <taxon>Liliopsida</taxon>
        <taxon>Dioscoreales</taxon>
        <taxon>Dioscoreaceae</taxon>
        <taxon>Dioscorea</taxon>
    </lineage>
</organism>
<reference evidence="3" key="2">
    <citation type="journal article" date="2022" name="Hortic Res">
        <title>The genome of Dioscorea zingiberensis sheds light on the biosynthesis, origin and evolution of the medicinally important diosgenin saponins.</title>
        <authorList>
            <person name="Li Y."/>
            <person name="Tan C."/>
            <person name="Li Z."/>
            <person name="Guo J."/>
            <person name="Li S."/>
            <person name="Chen X."/>
            <person name="Wang C."/>
            <person name="Dai X."/>
            <person name="Yang H."/>
            <person name="Song W."/>
            <person name="Hou L."/>
            <person name="Xu J."/>
            <person name="Tong Z."/>
            <person name="Xu A."/>
            <person name="Yuan X."/>
            <person name="Wang W."/>
            <person name="Yang Q."/>
            <person name="Chen L."/>
            <person name="Sun Z."/>
            <person name="Wang K."/>
            <person name="Pan B."/>
            <person name="Chen J."/>
            <person name="Bao Y."/>
            <person name="Liu F."/>
            <person name="Qi X."/>
            <person name="Gang D.R."/>
            <person name="Wen J."/>
            <person name="Li J."/>
        </authorList>
    </citation>
    <scope>NUCLEOTIDE SEQUENCE</scope>
    <source>
        <strain evidence="3">Dzin_1.0</strain>
    </source>
</reference>
<dbReference type="InterPro" id="IPR001480">
    <property type="entry name" value="Bulb-type_lectin_dom"/>
</dbReference>
<dbReference type="SMART" id="SM00108">
    <property type="entry name" value="B_lectin"/>
    <property type="match status" value="2"/>
</dbReference>
<feature type="signal peptide" evidence="1">
    <location>
        <begin position="1"/>
        <end position="23"/>
    </location>
</feature>
<dbReference type="SUPFAM" id="SSF51110">
    <property type="entry name" value="alpha-D-mannose-specific plant lectins"/>
    <property type="match status" value="2"/>
</dbReference>
<feature type="chain" id="PRO_5038394570" description="Bulb-type lectin domain-containing protein" evidence="1">
    <location>
        <begin position="24"/>
        <end position="283"/>
    </location>
</feature>
<reference evidence="3" key="1">
    <citation type="submission" date="2021-03" db="EMBL/GenBank/DDBJ databases">
        <authorList>
            <person name="Li Z."/>
            <person name="Yang C."/>
        </authorList>
    </citation>
    <scope>NUCLEOTIDE SEQUENCE</scope>
    <source>
        <strain evidence="3">Dzin_1.0</strain>
        <tissue evidence="3">Leaf</tissue>
    </source>
</reference>
<dbReference type="EMBL" id="JAGGNH010000003">
    <property type="protein sequence ID" value="KAJ0978104.1"/>
    <property type="molecule type" value="Genomic_DNA"/>
</dbReference>
<dbReference type="AlphaFoldDB" id="A0A9D5CSI2"/>
<gene>
    <name evidence="3" type="ORF">J5N97_013578</name>
</gene>
<evidence type="ECO:0000313" key="4">
    <source>
        <dbReference type="Proteomes" id="UP001085076"/>
    </source>
</evidence>
<protein>
    <recommendedName>
        <fullName evidence="2">Bulb-type lectin domain-containing protein</fullName>
    </recommendedName>
</protein>
<dbReference type="Gene3D" id="2.90.10.10">
    <property type="entry name" value="Bulb-type lectin domain"/>
    <property type="match status" value="2"/>
</dbReference>
<name>A0A9D5CSI2_9LILI</name>
<evidence type="ECO:0000259" key="2">
    <source>
        <dbReference type="PROSITE" id="PS50927"/>
    </source>
</evidence>
<proteinExistence type="predicted"/>
<keyword evidence="4" id="KW-1185">Reference proteome</keyword>
<evidence type="ECO:0000313" key="3">
    <source>
        <dbReference type="EMBL" id="KAJ0978104.1"/>
    </source>
</evidence>
<dbReference type="PROSITE" id="PS50927">
    <property type="entry name" value="BULB_LECTIN"/>
    <property type="match status" value="2"/>
</dbReference>
<accession>A0A9D5CSI2</accession>
<dbReference type="GO" id="GO:0051707">
    <property type="term" value="P:response to other organism"/>
    <property type="evidence" value="ECO:0007669"/>
    <property type="project" value="UniProtKB-ARBA"/>
</dbReference>
<evidence type="ECO:0000256" key="1">
    <source>
        <dbReference type="SAM" id="SignalP"/>
    </source>
</evidence>
<dbReference type="Proteomes" id="UP001085076">
    <property type="component" value="Miscellaneous, Linkage group lg03"/>
</dbReference>
<feature type="domain" description="Bulb-type lectin" evidence="2">
    <location>
        <begin position="33"/>
        <end position="154"/>
    </location>
</feature>
<keyword evidence="1" id="KW-0732">Signal</keyword>
<dbReference type="InterPro" id="IPR036426">
    <property type="entry name" value="Bulb-type_lectin_dom_sf"/>
</dbReference>